<keyword evidence="3" id="KW-1185">Reference proteome</keyword>
<dbReference type="AlphaFoldDB" id="A0A067PGH4"/>
<organism evidence="2 3">
    <name type="scientific">Jaapia argillacea MUCL 33604</name>
    <dbReference type="NCBI Taxonomy" id="933084"/>
    <lineage>
        <taxon>Eukaryota</taxon>
        <taxon>Fungi</taxon>
        <taxon>Dikarya</taxon>
        <taxon>Basidiomycota</taxon>
        <taxon>Agaricomycotina</taxon>
        <taxon>Agaricomycetes</taxon>
        <taxon>Agaricomycetidae</taxon>
        <taxon>Jaapiales</taxon>
        <taxon>Jaapiaceae</taxon>
        <taxon>Jaapia</taxon>
    </lineage>
</organism>
<name>A0A067PGH4_9AGAM</name>
<dbReference type="Proteomes" id="UP000027265">
    <property type="component" value="Unassembled WGS sequence"/>
</dbReference>
<dbReference type="InParanoid" id="A0A067PGH4"/>
<feature type="compositionally biased region" description="Polar residues" evidence="1">
    <location>
        <begin position="8"/>
        <end position="20"/>
    </location>
</feature>
<dbReference type="EMBL" id="KL197765">
    <property type="protein sequence ID" value="KDQ50127.1"/>
    <property type="molecule type" value="Genomic_DNA"/>
</dbReference>
<gene>
    <name evidence="2" type="ORF">JAAARDRAFT_590379</name>
</gene>
<evidence type="ECO:0000313" key="2">
    <source>
        <dbReference type="EMBL" id="KDQ50127.1"/>
    </source>
</evidence>
<protein>
    <submittedName>
        <fullName evidence="2">Uncharacterized protein</fullName>
    </submittedName>
</protein>
<evidence type="ECO:0000313" key="3">
    <source>
        <dbReference type="Proteomes" id="UP000027265"/>
    </source>
</evidence>
<sequence>MDNASIEDVNQPSVNFTTFLPSPPASVTADSPTPTPSQSPAMSDPPYQHLRNGKVSWPSGIPFHRMFTGLKHLHELLQQRPQPRTEDAFPRAFPGHRYISSTLSCAQRALTKGNPQLWEAFIVLGDSKDGLWTKYIAALKTEGSTMLTPPPWLSQSKEFVEEDNIVAQDSELVNPNGGNEIAELEDGTRNKNMARNTVTLWTILWLWTRMTLWTMLCSQSQVCCGPGAVTTPLKLMARSQTYHWRSWTR</sequence>
<feature type="compositionally biased region" description="Polar residues" evidence="1">
    <location>
        <begin position="28"/>
        <end position="41"/>
    </location>
</feature>
<accession>A0A067PGH4</accession>
<reference evidence="3" key="1">
    <citation type="journal article" date="2014" name="Proc. Natl. Acad. Sci. U.S.A.">
        <title>Extensive sampling of basidiomycete genomes demonstrates inadequacy of the white-rot/brown-rot paradigm for wood decay fungi.</title>
        <authorList>
            <person name="Riley R."/>
            <person name="Salamov A.A."/>
            <person name="Brown D.W."/>
            <person name="Nagy L.G."/>
            <person name="Floudas D."/>
            <person name="Held B.W."/>
            <person name="Levasseur A."/>
            <person name="Lombard V."/>
            <person name="Morin E."/>
            <person name="Otillar R."/>
            <person name="Lindquist E.A."/>
            <person name="Sun H."/>
            <person name="LaButti K.M."/>
            <person name="Schmutz J."/>
            <person name="Jabbour D."/>
            <person name="Luo H."/>
            <person name="Baker S.E."/>
            <person name="Pisabarro A.G."/>
            <person name="Walton J.D."/>
            <person name="Blanchette R.A."/>
            <person name="Henrissat B."/>
            <person name="Martin F."/>
            <person name="Cullen D."/>
            <person name="Hibbett D.S."/>
            <person name="Grigoriev I.V."/>
        </authorList>
    </citation>
    <scope>NUCLEOTIDE SEQUENCE [LARGE SCALE GENOMIC DNA]</scope>
    <source>
        <strain evidence="3">MUCL 33604</strain>
    </source>
</reference>
<feature type="region of interest" description="Disordered" evidence="1">
    <location>
        <begin position="1"/>
        <end position="51"/>
    </location>
</feature>
<proteinExistence type="predicted"/>
<dbReference type="HOGENOM" id="CLU_1115896_0_0_1"/>
<evidence type="ECO:0000256" key="1">
    <source>
        <dbReference type="SAM" id="MobiDB-lite"/>
    </source>
</evidence>